<dbReference type="EMBL" id="JAUSUB010000015">
    <property type="protein sequence ID" value="MDQ0271501.1"/>
    <property type="molecule type" value="Genomic_DNA"/>
</dbReference>
<evidence type="ECO:0000313" key="3">
    <source>
        <dbReference type="Proteomes" id="UP001238088"/>
    </source>
</evidence>
<reference evidence="2 3" key="1">
    <citation type="submission" date="2023-07" db="EMBL/GenBank/DDBJ databases">
        <title>Genomic Encyclopedia of Type Strains, Phase IV (KMG-IV): sequencing the most valuable type-strain genomes for metagenomic binning, comparative biology and taxonomic classification.</title>
        <authorList>
            <person name="Goeker M."/>
        </authorList>
    </citation>
    <scope>NUCLEOTIDE SEQUENCE [LARGE SCALE GENOMIC DNA]</scope>
    <source>
        <strain evidence="2 3">DSM 23494</strain>
    </source>
</reference>
<dbReference type="Proteomes" id="UP001238088">
    <property type="component" value="Unassembled WGS sequence"/>
</dbReference>
<evidence type="ECO:0000313" key="2">
    <source>
        <dbReference type="EMBL" id="MDQ0271501.1"/>
    </source>
</evidence>
<comment type="caution">
    <text evidence="2">The sequence shown here is derived from an EMBL/GenBank/DDBJ whole genome shotgun (WGS) entry which is preliminary data.</text>
</comment>
<organism evidence="2 3">
    <name type="scientific">Cytobacillus purgationiresistens</name>
    <dbReference type="NCBI Taxonomy" id="863449"/>
    <lineage>
        <taxon>Bacteria</taxon>
        <taxon>Bacillati</taxon>
        <taxon>Bacillota</taxon>
        <taxon>Bacilli</taxon>
        <taxon>Bacillales</taxon>
        <taxon>Bacillaceae</taxon>
        <taxon>Cytobacillus</taxon>
    </lineage>
</organism>
<proteinExistence type="predicted"/>
<dbReference type="RefSeq" id="WP_307476694.1">
    <property type="nucleotide sequence ID" value="NZ_JAUSUB010000015.1"/>
</dbReference>
<keyword evidence="1" id="KW-0472">Membrane</keyword>
<accession>A0ABU0AJR3</accession>
<keyword evidence="1" id="KW-0812">Transmembrane</keyword>
<name>A0ABU0AJR3_9BACI</name>
<sequence length="49" mass="5360">MAMLWITTIGFLIVIGLAAGIFIFALRTALPSKDSIEVDEVSKDENVHL</sequence>
<gene>
    <name evidence="2" type="ORF">J2S17_003389</name>
</gene>
<protein>
    <submittedName>
        <fullName evidence="2">Uncharacterized protein</fullName>
    </submittedName>
</protein>
<keyword evidence="3" id="KW-1185">Reference proteome</keyword>
<keyword evidence="1" id="KW-1133">Transmembrane helix</keyword>
<feature type="transmembrane region" description="Helical" evidence="1">
    <location>
        <begin position="6"/>
        <end position="26"/>
    </location>
</feature>
<evidence type="ECO:0000256" key="1">
    <source>
        <dbReference type="SAM" id="Phobius"/>
    </source>
</evidence>